<name>A0A7Z7QN96_STASC</name>
<organism evidence="3">
    <name type="scientific">Staphylococcus schleiferi</name>
    <dbReference type="NCBI Taxonomy" id="1295"/>
    <lineage>
        <taxon>Bacteria</taxon>
        <taxon>Bacillati</taxon>
        <taxon>Bacillota</taxon>
        <taxon>Bacilli</taxon>
        <taxon>Bacillales</taxon>
        <taxon>Staphylococcaceae</taxon>
        <taxon>Staphylococcus</taxon>
    </lineage>
</organism>
<dbReference type="GO" id="GO:0006777">
    <property type="term" value="P:Mo-molybdopterin cofactor biosynthetic process"/>
    <property type="evidence" value="ECO:0007669"/>
    <property type="project" value="InterPro"/>
</dbReference>
<dbReference type="Pfam" id="PF03205">
    <property type="entry name" value="MobB"/>
    <property type="match status" value="1"/>
</dbReference>
<dbReference type="RefSeq" id="WP_126496270.1">
    <property type="nucleotide sequence ID" value="NZ_LR962863.1"/>
</dbReference>
<evidence type="ECO:0000313" key="2">
    <source>
        <dbReference type="EMBL" id="CAD7359042.1"/>
    </source>
</evidence>
<dbReference type="NCBIfam" id="TIGR00176">
    <property type="entry name" value="mobB"/>
    <property type="match status" value="1"/>
</dbReference>
<gene>
    <name evidence="3" type="primary">mobB_1</name>
    <name evidence="3" type="ORF">NCTC12218_00630</name>
</gene>
<proteinExistence type="predicted"/>
<dbReference type="AlphaFoldDB" id="A0A7Z7QN96"/>
<dbReference type="Gene3D" id="3.40.50.300">
    <property type="entry name" value="P-loop containing nucleotide triphosphate hydrolases"/>
    <property type="match status" value="1"/>
</dbReference>
<feature type="domain" description="Molybdopterin-guanine dinucleotide biosynthesis protein B (MobB)" evidence="1">
    <location>
        <begin position="2"/>
        <end position="123"/>
    </location>
</feature>
<accession>A0A7Z7QN96</accession>
<evidence type="ECO:0000313" key="4">
    <source>
        <dbReference type="Proteomes" id="UP000264146"/>
    </source>
</evidence>
<dbReference type="GO" id="GO:0005525">
    <property type="term" value="F:GTP binding"/>
    <property type="evidence" value="ECO:0007669"/>
    <property type="project" value="InterPro"/>
</dbReference>
<dbReference type="Proteomes" id="UP000264146">
    <property type="component" value="Chromosome"/>
</dbReference>
<reference evidence="2 4" key="2">
    <citation type="submission" date="2020-11" db="EMBL/GenBank/DDBJ databases">
        <authorList>
            <consortium name="Pathogen Informatics"/>
        </authorList>
    </citation>
    <scope>NUCLEOTIDE SEQUENCE [LARGE SCALE GENOMIC DNA]</scope>
    <source>
        <strain evidence="2 4">NCTC12218</strain>
    </source>
</reference>
<dbReference type="EMBL" id="UHEF01000001">
    <property type="protein sequence ID" value="SUM87439.1"/>
    <property type="molecule type" value="Genomic_DNA"/>
</dbReference>
<sequence>MILQVVGYKDVGKTTVVSRIVEHFKRLGYPVVTIKHHGHAHEEITLPHEHVDHMRHFNAGADQSIVQGHRYIESIQRYDEMSLQTLIRECVTIDDSIILVEGYKNADYDKVILYRNQAEFKQLNRLKNVKYALHRDKVVDEFDQFERWLDTWVQNNKG</sequence>
<reference evidence="3" key="1">
    <citation type="submission" date="2018-06" db="EMBL/GenBank/DDBJ databases">
        <authorList>
            <consortium name="Pathogen Informatics"/>
            <person name="Doyle S."/>
        </authorList>
    </citation>
    <scope>NUCLEOTIDE SEQUENCE [LARGE SCALE GENOMIC DNA]</scope>
    <source>
        <strain evidence="3">NCTC12218</strain>
    </source>
</reference>
<dbReference type="InterPro" id="IPR004435">
    <property type="entry name" value="MobB_dom"/>
</dbReference>
<dbReference type="PANTHER" id="PTHR40072:SF1">
    <property type="entry name" value="MOLYBDOPTERIN-GUANINE DINUCLEOTIDE BIOSYNTHESIS ADAPTER PROTEIN"/>
    <property type="match status" value="1"/>
</dbReference>
<dbReference type="InterPro" id="IPR052539">
    <property type="entry name" value="MGD_biosynthesis_adapter"/>
</dbReference>
<dbReference type="InterPro" id="IPR027417">
    <property type="entry name" value="P-loop_NTPase"/>
</dbReference>
<evidence type="ECO:0000313" key="3">
    <source>
        <dbReference type="EMBL" id="SUM87439.1"/>
    </source>
</evidence>
<dbReference type="SUPFAM" id="SSF52540">
    <property type="entry name" value="P-loop containing nucleoside triphosphate hydrolases"/>
    <property type="match status" value="1"/>
</dbReference>
<dbReference type="EMBL" id="LR962863">
    <property type="protein sequence ID" value="CAD7359042.1"/>
    <property type="molecule type" value="Genomic_DNA"/>
</dbReference>
<evidence type="ECO:0000259" key="1">
    <source>
        <dbReference type="Pfam" id="PF03205"/>
    </source>
</evidence>
<dbReference type="PANTHER" id="PTHR40072">
    <property type="entry name" value="MOLYBDOPTERIN-GUANINE DINUCLEOTIDE BIOSYNTHESIS ADAPTER PROTEIN-RELATED"/>
    <property type="match status" value="1"/>
</dbReference>
<protein>
    <submittedName>
        <fullName evidence="3">Molybdopterin-guanine dinucleotide biosynthesis protein MobB</fullName>
    </submittedName>
</protein>